<reference evidence="7 8" key="1">
    <citation type="submission" date="2019-01" db="EMBL/GenBank/DDBJ databases">
        <title>A draft genome assembly of the solar-powered sea slug Elysia chlorotica.</title>
        <authorList>
            <person name="Cai H."/>
            <person name="Li Q."/>
            <person name="Fang X."/>
            <person name="Li J."/>
            <person name="Curtis N.E."/>
            <person name="Altenburger A."/>
            <person name="Shibata T."/>
            <person name="Feng M."/>
            <person name="Maeda T."/>
            <person name="Schwartz J.A."/>
            <person name="Shigenobu S."/>
            <person name="Lundholm N."/>
            <person name="Nishiyama T."/>
            <person name="Yang H."/>
            <person name="Hasebe M."/>
            <person name="Li S."/>
            <person name="Pierce S.K."/>
            <person name="Wang J."/>
        </authorList>
    </citation>
    <scope>NUCLEOTIDE SEQUENCE [LARGE SCALE GENOMIC DNA]</scope>
    <source>
        <strain evidence="7">EC2010</strain>
        <tissue evidence="7">Whole organism of an adult</tissue>
    </source>
</reference>
<evidence type="ECO:0000313" key="8">
    <source>
        <dbReference type="Proteomes" id="UP000271974"/>
    </source>
</evidence>
<dbReference type="PRINTS" id="PR00387">
    <property type="entry name" value="PDIESTERASE1"/>
</dbReference>
<sequence>MQRAQSLLKCERCSLLLKDKDSSSEASFDKIFDLASPNKNGFTGGGRQRLLNLPVTVGAVNKKTYQYRHSTEKDSVLKVTSKIAELVLVSGETINITDASQDPRVGQADETVKGIRTRSVLCKPVRDRHFQIIGVAQVINRIDGLPFDEHDDQLFEAFAIFCGLGINNCQLYEQVSLSAARQAVALEVLSYHSAVPIEEVTRLKHQKLPDVNQTKLREFSFNDFLLDSDEMILGAIKMFQELGLMRKFKIEHETFCRWILTVRKNYRNVPYHNWRHAFNVCQVMFVILQQCQCRGYLTDNETLALTVACLCHDLDHRGTNNAYQQ</sequence>
<dbReference type="OrthoDB" id="295473at2759"/>
<keyword evidence="1" id="KW-0140">cGMP</keyword>
<gene>
    <name evidence="7" type="ORF">EGW08_000856</name>
</gene>
<feature type="binding site" evidence="5">
    <location>
        <position position="313"/>
    </location>
    <ligand>
        <name>Zn(2+)</name>
        <dbReference type="ChEBI" id="CHEBI:29105"/>
        <label>2</label>
    </ligand>
</feature>
<evidence type="ECO:0000256" key="5">
    <source>
        <dbReference type="PIRSR" id="PIRSR623088-3"/>
    </source>
</evidence>
<dbReference type="AlphaFoldDB" id="A0A3S1AGJ8"/>
<feature type="non-terminal residue" evidence="7">
    <location>
        <position position="325"/>
    </location>
</feature>
<dbReference type="SMART" id="SM00065">
    <property type="entry name" value="GAF"/>
    <property type="match status" value="1"/>
</dbReference>
<dbReference type="InterPro" id="IPR002073">
    <property type="entry name" value="PDEase_catalytic_dom"/>
</dbReference>
<evidence type="ECO:0000256" key="1">
    <source>
        <dbReference type="ARBA" id="ARBA00022535"/>
    </source>
</evidence>
<dbReference type="Proteomes" id="UP000271974">
    <property type="component" value="Unassembled WGS sequence"/>
</dbReference>
<evidence type="ECO:0000256" key="2">
    <source>
        <dbReference type="ARBA" id="ARBA00022723"/>
    </source>
</evidence>
<dbReference type="InterPro" id="IPR036971">
    <property type="entry name" value="PDEase_catalytic_dom_sf"/>
</dbReference>
<dbReference type="GO" id="GO:0007165">
    <property type="term" value="P:signal transduction"/>
    <property type="evidence" value="ECO:0007669"/>
    <property type="project" value="InterPro"/>
</dbReference>
<keyword evidence="3" id="KW-0378">Hydrolase</keyword>
<dbReference type="Pfam" id="PF00233">
    <property type="entry name" value="PDEase_I"/>
    <property type="match status" value="1"/>
</dbReference>
<evidence type="ECO:0000256" key="3">
    <source>
        <dbReference type="ARBA" id="ARBA00022801"/>
    </source>
</evidence>
<dbReference type="STRING" id="188477.A0A3S1AGJ8"/>
<name>A0A3S1AGJ8_ELYCH</name>
<dbReference type="InterPro" id="IPR003607">
    <property type="entry name" value="HD/PDEase_dom"/>
</dbReference>
<dbReference type="PANTHER" id="PTHR11347">
    <property type="entry name" value="CYCLIC NUCLEOTIDE PHOSPHODIESTERASE"/>
    <property type="match status" value="1"/>
</dbReference>
<feature type="binding site" evidence="5">
    <location>
        <position position="312"/>
    </location>
    <ligand>
        <name>Zn(2+)</name>
        <dbReference type="ChEBI" id="CHEBI:29105"/>
        <label>1</label>
    </ligand>
</feature>
<comment type="caution">
    <text evidence="7">The sequence shown here is derived from an EMBL/GenBank/DDBJ whole genome shotgun (WGS) entry which is preliminary data.</text>
</comment>
<dbReference type="Gene3D" id="1.10.1300.10">
    <property type="entry name" value="3'5'-cyclic nucleotide phosphodiesterase, catalytic domain"/>
    <property type="match status" value="1"/>
</dbReference>
<evidence type="ECO:0000313" key="7">
    <source>
        <dbReference type="EMBL" id="RUS91426.1"/>
    </source>
</evidence>
<dbReference type="EMBL" id="RQTK01000012">
    <property type="protein sequence ID" value="RUS91426.1"/>
    <property type="molecule type" value="Genomic_DNA"/>
</dbReference>
<dbReference type="PROSITE" id="PS51845">
    <property type="entry name" value="PDEASE_I_2"/>
    <property type="match status" value="1"/>
</dbReference>
<dbReference type="InterPro" id="IPR029016">
    <property type="entry name" value="GAF-like_dom_sf"/>
</dbReference>
<dbReference type="CDD" id="cd00077">
    <property type="entry name" value="HDc"/>
    <property type="match status" value="1"/>
</dbReference>
<feature type="binding site" evidence="5">
    <location>
        <position position="313"/>
    </location>
    <ligand>
        <name>Zn(2+)</name>
        <dbReference type="ChEBI" id="CHEBI:29105"/>
        <label>1</label>
    </ligand>
</feature>
<keyword evidence="2 5" id="KW-0479">Metal-binding</keyword>
<feature type="domain" description="PDEase" evidence="6">
    <location>
        <begin position="196"/>
        <end position="325"/>
    </location>
</feature>
<dbReference type="InterPro" id="IPR023174">
    <property type="entry name" value="PDEase_CS"/>
</dbReference>
<accession>A0A3S1AGJ8</accession>
<dbReference type="SUPFAM" id="SSF109604">
    <property type="entry name" value="HD-domain/PDEase-like"/>
    <property type="match status" value="1"/>
</dbReference>
<dbReference type="InterPro" id="IPR023088">
    <property type="entry name" value="PDEase"/>
</dbReference>
<protein>
    <recommendedName>
        <fullName evidence="6">PDEase domain-containing protein</fullName>
    </recommendedName>
</protein>
<keyword evidence="8" id="KW-1185">Reference proteome</keyword>
<proteinExistence type="predicted"/>
<dbReference type="PROSITE" id="PS00126">
    <property type="entry name" value="PDEASE_I_1"/>
    <property type="match status" value="1"/>
</dbReference>
<dbReference type="GO" id="GO:0004114">
    <property type="term" value="F:3',5'-cyclic-nucleotide phosphodiesterase activity"/>
    <property type="evidence" value="ECO:0007669"/>
    <property type="project" value="InterPro"/>
</dbReference>
<organism evidence="7 8">
    <name type="scientific">Elysia chlorotica</name>
    <name type="common">Eastern emerald elysia</name>
    <name type="synonym">Sea slug</name>
    <dbReference type="NCBI Taxonomy" id="188477"/>
    <lineage>
        <taxon>Eukaryota</taxon>
        <taxon>Metazoa</taxon>
        <taxon>Spiralia</taxon>
        <taxon>Lophotrochozoa</taxon>
        <taxon>Mollusca</taxon>
        <taxon>Gastropoda</taxon>
        <taxon>Heterobranchia</taxon>
        <taxon>Euthyneura</taxon>
        <taxon>Panpulmonata</taxon>
        <taxon>Sacoglossa</taxon>
        <taxon>Placobranchoidea</taxon>
        <taxon>Plakobranchidae</taxon>
        <taxon>Elysia</taxon>
    </lineage>
</organism>
<dbReference type="Gene3D" id="3.30.450.40">
    <property type="match status" value="1"/>
</dbReference>
<dbReference type="Pfam" id="PF01590">
    <property type="entry name" value="GAF"/>
    <property type="match status" value="1"/>
</dbReference>
<evidence type="ECO:0000256" key="4">
    <source>
        <dbReference type="PIRSR" id="PIRSR623088-1"/>
    </source>
</evidence>
<feature type="binding site" evidence="5">
    <location>
        <position position="276"/>
    </location>
    <ligand>
        <name>Zn(2+)</name>
        <dbReference type="ChEBI" id="CHEBI:29105"/>
        <label>1</label>
    </ligand>
</feature>
<evidence type="ECO:0000259" key="6">
    <source>
        <dbReference type="PROSITE" id="PS51845"/>
    </source>
</evidence>
<dbReference type="GO" id="GO:0046872">
    <property type="term" value="F:metal ion binding"/>
    <property type="evidence" value="ECO:0007669"/>
    <property type="project" value="UniProtKB-KW"/>
</dbReference>
<feature type="active site" description="Proton donor" evidence="4">
    <location>
        <position position="272"/>
    </location>
</feature>
<dbReference type="SUPFAM" id="SSF55781">
    <property type="entry name" value="GAF domain-like"/>
    <property type="match status" value="1"/>
</dbReference>
<dbReference type="InterPro" id="IPR003018">
    <property type="entry name" value="GAF"/>
</dbReference>